<dbReference type="InterPro" id="IPR050173">
    <property type="entry name" value="ABC_transporter_C-like"/>
</dbReference>
<evidence type="ECO:0000256" key="1">
    <source>
        <dbReference type="ARBA" id="ARBA00004141"/>
    </source>
</evidence>
<feature type="compositionally biased region" description="Basic residues" evidence="13">
    <location>
        <begin position="885"/>
        <end position="896"/>
    </location>
</feature>
<organism evidence="17">
    <name type="scientific">Yamagishiella unicocca</name>
    <dbReference type="NCBI Taxonomy" id="51707"/>
    <lineage>
        <taxon>Eukaryota</taxon>
        <taxon>Viridiplantae</taxon>
        <taxon>Chlorophyta</taxon>
        <taxon>core chlorophytes</taxon>
        <taxon>Chlorophyceae</taxon>
        <taxon>CS clade</taxon>
        <taxon>Chlamydomonadales</taxon>
        <taxon>Volvocaceae</taxon>
        <taxon>Yamagishiella</taxon>
    </lineage>
</organism>
<keyword evidence="7" id="KW-0547">Nucleotide-binding</keyword>
<dbReference type="PANTHER" id="PTHR24223">
    <property type="entry name" value="ATP-BINDING CASSETTE SUB-FAMILY C"/>
    <property type="match status" value="1"/>
</dbReference>
<sequence length="2049" mass="212985">MPPRTIGHSKWDTCWFSWLTPLMQTGSSRQLQADDLLLLDPSMQPGRCGRRLWLNWSKELLVRPGSPSLLWALARTYGRPYAWLGLVKLINDLLSFAGPLLLKLLVTWLVTARPSSSPPAPPAAIQGLPWPGAGAVDPMGDAGSDRGDDSHGSGDGNDPWAWWRALMAALGPASPRFGYVCVVLLGLASVGRSLLNAHYYYQLSRLSCQLRAGLMCILYRKSLLAVRHDPPPPEEPQPGTGARLSCRRGGGEGAPGRSAGAGVLRDGADAGGESSRGGGAGEEEGSSSAGGGKGKGATGREDVSTLMSVDAGRAVNLLVSFHELWSLPAQMVLALYLLYTQVRYAFVAGLAVSLLLVPANRLIMRYIMVASTDMMAAKDARVSAMSELLRGIRAVKLAPQWEAFYVSKVSSARRSELRSLAVRKYLDALCVYFWAATTLLFSALTFGLVVLLGGAAALTPAVAFTSLSLFQLLTVPLNAFPWVVNGVAEAVVSVRRLQRYLLRSETKALWAYDDLKLNLRSPHTVIRISAADSADSASTDVAETSPLLPSLSPVAGASTSANVVEAIAATATLALLPPPPSPAPPPEEPDGAAASLCNAYLAWDEAAHPCLYDICLSIPRGRLTVIVGRVGAGKSSLLAALLGGGELPVLRGTCRTFVQRLAYAPQQPWVTAGTFRENVLLGSPLDDHLYEQVLHDCALLPDLAAMPARDLTSVGDNGCNLSGGQRARLGLARALYHAASSSSSSSALPRAAPTPANPGEPGPQRDVLVLLDDVLASLDRSCAAHIVENALLGRMLLPRAPSSELGRETELEQGLEAGVGPVSQAGQMQAREKLRGGPTVVLATNDPRCIRAASLVVVLEGGRVAYVGGPTRYFESGHCLHRHNHTHAHTRSHHREHVHEPGNDRHGGQELQPGDRQGQGQGHGQVQEALLEGVDGSEGSSSGGRGDSDSDVGGATASGGVPAKGGAAADPPSPATEGQCQAGRSEGDQEEREVGHVRLHMYGRYGAAVGPAIVVTVLLSLALMQASRNANDLWVSYFAAHSASVTAAGPWAVPPITAAAATTVSCTPLASGASNGTLLPRSLLRECGPETGSGWVSGPGYSPWPGGSSLFASASRLPPVLRWCAGAGTVWPHPLAAVGGLGAGAGQLWQPLAATICPAAAVMMPLSPVMLPDPAMEAAAAIEGATVLPSAARITAVPDSTINTLVADVATNTITVVDVATVELEAGHVATARGMVDLTAGGGTSGDGLEQQRNQHTQQEQSSLDHRHHHHRHALEKQPVQHLLEQHAGQQQVVEGQKQKEQPVGLVAAMNSSSNSTDNSGRHNAFDMASTLPHLTSMAWSSRVFLLGVLVIASANSVFTLARAFSFALAGMRAAAILHEQLLTAVLAAPMTFFDTVPHGRILNRFSSDVSKVDDSLPFILNIALANMASLAGLLLVMCYSAPLLLPLLVPLALLYRRMQIYYRGSSREIRRLDALALSPVYGAFGGVAEAAPIIRAFGVQRHFLDRAVQAVTQYQRAAITAGAATSWLGLRLQLLASSLVVAVAGLAVWRGSGEGGSSGGTGLAPGNGRSGSGGNSGLAASLAGLSLAYVLPVVELLHGLLSSTAETEQEMVAVERLTQYTDLKPQPLTLPPLTPAASAGAYENMLLDAAGVQEPLLQKPAAVLFDRVVVRYRPGLPPALDGLSLVVRAGEHVGLCGRTGAGKSSVVAALLRLVEVEAGRVLLYGMDVRAIPLPRLRSSVGVLPQSPFVASASVRENLDPRSAAGAVAGLAATTVDAAASAVLGPGGAPLSDTMLCAALHRVGLWDALSAAAVHRQSRLATSNRGSGGGAAASSVPAAPCRVGVEAVRASLDAGTQAGAGLGPCVGTRERAVLGLPLGSLPNAVGLSAGQQQLLCLARLLLRPRRLVLLDECSAHVDPTTAAIIRRLVSEELLLRQPQVCADAAASMATQVGQPPRALPGLSHPCAVLEVAHDLAAIIGCDRVVVMGAGQVVEVGSPAELLHREGGHFRALHLADGEETKAADGEVAGVTAGCVISSSTKIGGDDVTG</sequence>
<evidence type="ECO:0000256" key="14">
    <source>
        <dbReference type="SAM" id="Phobius"/>
    </source>
</evidence>
<dbReference type="SUPFAM" id="SSF90123">
    <property type="entry name" value="ABC transporter transmembrane region"/>
    <property type="match status" value="2"/>
</dbReference>
<keyword evidence="9" id="KW-1278">Translocase</keyword>
<keyword evidence="5 14" id="KW-0812">Transmembrane</keyword>
<feature type="region of interest" description="Disordered" evidence="13">
    <location>
        <begin position="1238"/>
        <end position="1274"/>
    </location>
</feature>
<dbReference type="Pfam" id="PF00664">
    <property type="entry name" value="ABC_membrane"/>
    <property type="match status" value="2"/>
</dbReference>
<dbReference type="GO" id="GO:0008559">
    <property type="term" value="F:ABC-type xenobiotic transporter activity"/>
    <property type="evidence" value="ECO:0007669"/>
    <property type="project" value="UniProtKB-EC"/>
</dbReference>
<dbReference type="InterPro" id="IPR027417">
    <property type="entry name" value="P-loop_NTPase"/>
</dbReference>
<evidence type="ECO:0000259" key="15">
    <source>
        <dbReference type="PROSITE" id="PS50893"/>
    </source>
</evidence>
<dbReference type="FunFam" id="1.20.1560.10:FF:000037">
    <property type="entry name" value="ATP-binding cassette subfamily C member 10"/>
    <property type="match status" value="1"/>
</dbReference>
<dbReference type="Gene3D" id="3.40.50.300">
    <property type="entry name" value="P-loop containing nucleotide triphosphate hydrolases"/>
    <property type="match status" value="2"/>
</dbReference>
<comment type="similarity">
    <text evidence="2">Belongs to the ABC transporter superfamily. ABCC family. Conjugate transporter (TC 3.A.1.208) subfamily.</text>
</comment>
<dbReference type="EMBL" id="KU257988">
    <property type="protein sequence ID" value="ARO50105.1"/>
    <property type="molecule type" value="Genomic_DNA"/>
</dbReference>
<evidence type="ECO:0000256" key="2">
    <source>
        <dbReference type="ARBA" id="ARBA00009726"/>
    </source>
</evidence>
<dbReference type="PROSITE" id="PS00211">
    <property type="entry name" value="ABC_TRANSPORTER_1"/>
    <property type="match status" value="2"/>
</dbReference>
<feature type="domain" description="ABC transmembrane type-1" evidence="16">
    <location>
        <begin position="1324"/>
        <end position="1551"/>
    </location>
</feature>
<feature type="transmembrane region" description="Helical" evidence="14">
    <location>
        <begin position="1005"/>
        <end position="1024"/>
    </location>
</feature>
<evidence type="ECO:0000256" key="7">
    <source>
        <dbReference type="ARBA" id="ARBA00022741"/>
    </source>
</evidence>
<feature type="domain" description="ABC transmembrane type-1" evidence="16">
    <location>
        <begin position="82"/>
        <end position="489"/>
    </location>
</feature>
<evidence type="ECO:0000256" key="4">
    <source>
        <dbReference type="ARBA" id="ARBA00022448"/>
    </source>
</evidence>
<feature type="domain" description="ABC transporter" evidence="15">
    <location>
        <begin position="594"/>
        <end position="886"/>
    </location>
</feature>
<feature type="transmembrane region" description="Helical" evidence="14">
    <location>
        <begin position="344"/>
        <end position="364"/>
    </location>
</feature>
<dbReference type="GO" id="GO:0016020">
    <property type="term" value="C:membrane"/>
    <property type="evidence" value="ECO:0007669"/>
    <property type="project" value="UniProtKB-SubCell"/>
</dbReference>
<feature type="compositionally biased region" description="Low complexity" evidence="13">
    <location>
        <begin position="1251"/>
        <end position="1261"/>
    </location>
</feature>
<accession>A0A1W6R6P1</accession>
<keyword evidence="6" id="KW-0677">Repeat</keyword>
<dbReference type="GO" id="GO:0016887">
    <property type="term" value="F:ATP hydrolysis activity"/>
    <property type="evidence" value="ECO:0007669"/>
    <property type="project" value="InterPro"/>
</dbReference>
<dbReference type="CDD" id="cd18605">
    <property type="entry name" value="ABC_6TM_MRP7_D2_like"/>
    <property type="match status" value="1"/>
</dbReference>
<evidence type="ECO:0000256" key="5">
    <source>
        <dbReference type="ARBA" id="ARBA00022692"/>
    </source>
</evidence>
<feature type="compositionally biased region" description="Basic and acidic residues" evidence="13">
    <location>
        <begin position="897"/>
        <end position="908"/>
    </location>
</feature>
<evidence type="ECO:0000256" key="10">
    <source>
        <dbReference type="ARBA" id="ARBA00022989"/>
    </source>
</evidence>
<dbReference type="CDD" id="cd18598">
    <property type="entry name" value="ABC_6TM_MRP7_D1_like"/>
    <property type="match status" value="1"/>
</dbReference>
<keyword evidence="8" id="KW-0067">ATP-binding</keyword>
<evidence type="ECO:0000259" key="16">
    <source>
        <dbReference type="PROSITE" id="PS50929"/>
    </source>
</evidence>
<evidence type="ECO:0000256" key="3">
    <source>
        <dbReference type="ARBA" id="ARBA00012191"/>
    </source>
</evidence>
<name>A0A1W6R6P1_9CHLO</name>
<reference evidence="17" key="1">
    <citation type="journal article" date="2017" name="J. Evol. Biol.">
        <title>Genetic Basis for Soma is Present in Undifferentiated Volvocine Green Algae.</title>
        <authorList>
            <person name="Grochau-Wright Z.I."/>
            <person name="Hanschen E.R."/>
            <person name="Ferris P.J."/>
            <person name="Hamaji T."/>
            <person name="Nozaki H."/>
            <person name="Olson B.J.S.C."/>
            <person name="Michod R.E."/>
        </authorList>
    </citation>
    <scope>NUCLEOTIDE SEQUENCE</scope>
    <source>
        <strain evidence="17">NIES 1861</strain>
    </source>
</reference>
<comment type="subcellular location">
    <subcellularLocation>
        <location evidence="1">Membrane</location>
        <topology evidence="1">Multi-pass membrane protein</topology>
    </subcellularLocation>
</comment>
<dbReference type="EC" id="7.6.2.2" evidence="3"/>
<dbReference type="InterPro" id="IPR003439">
    <property type="entry name" value="ABC_transporter-like_ATP-bd"/>
</dbReference>
<evidence type="ECO:0000256" key="13">
    <source>
        <dbReference type="SAM" id="MobiDB-lite"/>
    </source>
</evidence>
<evidence type="ECO:0000256" key="11">
    <source>
        <dbReference type="ARBA" id="ARBA00023136"/>
    </source>
</evidence>
<dbReference type="InterPro" id="IPR003593">
    <property type="entry name" value="AAA+_ATPase"/>
</dbReference>
<proteinExistence type="inferred from homology"/>
<evidence type="ECO:0000256" key="12">
    <source>
        <dbReference type="ARBA" id="ARBA00034018"/>
    </source>
</evidence>
<feature type="compositionally biased region" description="Low complexity" evidence="13">
    <location>
        <begin position="744"/>
        <end position="754"/>
    </location>
</feature>
<dbReference type="PANTHER" id="PTHR24223:SF330">
    <property type="entry name" value="ATP-BINDING CASSETTE SUB-FAMILY C MEMBER 10"/>
    <property type="match status" value="1"/>
</dbReference>
<keyword evidence="10 14" id="KW-1133">Transmembrane helix</keyword>
<protein>
    <recommendedName>
        <fullName evidence="3">ABC-type xenobiotic transporter</fullName>
        <ecNumber evidence="3">7.6.2.2</ecNumber>
    </recommendedName>
</protein>
<evidence type="ECO:0000256" key="9">
    <source>
        <dbReference type="ARBA" id="ARBA00022967"/>
    </source>
</evidence>
<dbReference type="FunFam" id="1.20.1560.10:FF:000013">
    <property type="entry name" value="ABC transporter C family member 2"/>
    <property type="match status" value="1"/>
</dbReference>
<feature type="transmembrane region" description="Helical" evidence="14">
    <location>
        <begin position="1344"/>
        <end position="1370"/>
    </location>
</feature>
<dbReference type="SMART" id="SM00382">
    <property type="entry name" value="AAA"/>
    <property type="match status" value="2"/>
</dbReference>
<dbReference type="InterPro" id="IPR011527">
    <property type="entry name" value="ABC1_TM_dom"/>
</dbReference>
<feature type="compositionally biased region" description="Gly residues" evidence="13">
    <location>
        <begin position="288"/>
        <end position="297"/>
    </location>
</feature>
<dbReference type="Gene3D" id="1.20.1560.10">
    <property type="entry name" value="ABC transporter type 1, transmembrane domain"/>
    <property type="match status" value="2"/>
</dbReference>
<feature type="compositionally biased region" description="Low complexity" evidence="13">
    <location>
        <begin position="924"/>
        <end position="940"/>
    </location>
</feature>
<feature type="region of interest" description="Disordered" evidence="13">
    <location>
        <begin position="228"/>
        <end position="300"/>
    </location>
</feature>
<dbReference type="InterPro" id="IPR036640">
    <property type="entry name" value="ABC1_TM_sf"/>
</dbReference>
<evidence type="ECO:0000313" key="17">
    <source>
        <dbReference type="EMBL" id="ARO50105.1"/>
    </source>
</evidence>
<feature type="transmembrane region" description="Helical" evidence="14">
    <location>
        <begin position="431"/>
        <end position="459"/>
    </location>
</feature>
<dbReference type="GO" id="GO:0005524">
    <property type="term" value="F:ATP binding"/>
    <property type="evidence" value="ECO:0007669"/>
    <property type="project" value="UniProtKB-KW"/>
</dbReference>
<feature type="transmembrane region" description="Helical" evidence="14">
    <location>
        <begin position="1423"/>
        <end position="1456"/>
    </location>
</feature>
<feature type="domain" description="ABC transporter" evidence="15">
    <location>
        <begin position="1664"/>
        <end position="2014"/>
    </location>
</feature>
<feature type="transmembrane region" description="Helical" evidence="14">
    <location>
        <begin position="1476"/>
        <end position="1495"/>
    </location>
</feature>
<evidence type="ECO:0000256" key="8">
    <source>
        <dbReference type="ARBA" id="ARBA00022840"/>
    </source>
</evidence>
<comment type="catalytic activity">
    <reaction evidence="12">
        <text>ATP + H2O + xenobioticSide 1 = ADP + phosphate + xenobioticSide 2.</text>
        <dbReference type="EC" id="7.6.2.2"/>
    </reaction>
</comment>
<feature type="region of interest" description="Disordered" evidence="13">
    <location>
        <begin position="885"/>
        <end position="992"/>
    </location>
</feature>
<dbReference type="PROSITE" id="PS50929">
    <property type="entry name" value="ABC_TM1F"/>
    <property type="match status" value="2"/>
</dbReference>
<evidence type="ECO:0000256" key="6">
    <source>
        <dbReference type="ARBA" id="ARBA00022737"/>
    </source>
</evidence>
<keyword evidence="11 14" id="KW-0472">Membrane</keyword>
<feature type="region of interest" description="Disordered" evidence="13">
    <location>
        <begin position="744"/>
        <end position="764"/>
    </location>
</feature>
<dbReference type="SUPFAM" id="SSF52540">
    <property type="entry name" value="P-loop containing nucleoside triphosphate hydrolases"/>
    <property type="match status" value="2"/>
</dbReference>
<dbReference type="Pfam" id="PF00005">
    <property type="entry name" value="ABC_tran"/>
    <property type="match status" value="2"/>
</dbReference>
<keyword evidence="4" id="KW-0813">Transport</keyword>
<dbReference type="PROSITE" id="PS50893">
    <property type="entry name" value="ABC_TRANSPORTER_2"/>
    <property type="match status" value="2"/>
</dbReference>
<dbReference type="InterPro" id="IPR017871">
    <property type="entry name" value="ABC_transporter-like_CS"/>
</dbReference>